<sequence length="889" mass="93746">MNRLDPRGKANRALLVGVSEYDHVRPPHGVPGPLPAVAHNLTLLQEALRGGQVFGADQVTALASPDVGTFHNALRGAANGAEGLLLVYFAGHAAVPSAAEPLFLQLRGAEVYRGEASVFPGAETFDTVLGMLAASRAERIVVILDCCYAGNASHVWEQWEPFEDRRRVLLLMSVQPNHRIDAGDDTTPTPFTAELVHLLGREGEVGFGRLAADLRARMEALDLRTLRDRPWRPFSRMEAEADVLLSARGVPPEPPGPRPTLPITIRPGAPTSSTDSPGPSDDQSRLPPARRPTLPHRVRNALAVPLAALRARARRGADRFRKLSRPARIGVVLALALAVLGAGSIGVPALLRGSASCAPPLELRVLTDPDLEPTVTAAADAYLTSDANTDGHGCRRSGITVYGAGAADAVTALRRQTEDWREPNDQDVNPQRDVGPQPDVWIPATPADVDRVKEGQDTAAVAHLVAAGGPLAYSPVVLAVPDTVAAAGPRTGRPLSAMLAALTERTADFRVRRPDPEYADAALLATTGLYGTGTAKATDPGRAERLVSQAGPPSRTAADLMCALPEDPSSDAGTAALVPEFLLKTGVGCDRTTRERRTARYPDDVPGVEPTFVRVRWDHGDRDGAARDRAAEAFGTWLAGSGGRAVFARDGFRDAGHRALLDDDNAADGVLHAPSPLTEGAASGALDSALKQYRGADGPGRVLYLLDNSGSMGGLWDGPSGGPGLLRQSLGGLGSRDEFGIWTVSGLGERPYATLLPFDHYTRKAAEQAVDGARFRDAEADPPAALTAALDEMHRRGTDDHRPELIVYITDDEDDGRLTGAALDDVLNKARAGKGRVPVTMVSLVSGGCDRGRPDALISAASGGRCLDADDDLGTGLTDEVARTGTGKD</sequence>
<keyword evidence="2" id="KW-0812">Transmembrane</keyword>
<protein>
    <submittedName>
        <fullName evidence="3">Substrate-binding domain-containing protein</fullName>
    </submittedName>
</protein>
<gene>
    <name evidence="3" type="ORF">PO587_22760</name>
</gene>
<dbReference type="RefSeq" id="WP_272176479.1">
    <property type="nucleotide sequence ID" value="NZ_JAQOSK010000009.1"/>
</dbReference>
<evidence type="ECO:0000313" key="4">
    <source>
        <dbReference type="Proteomes" id="UP001221328"/>
    </source>
</evidence>
<organism evidence="3 4">
    <name type="scientific">Streptomyces gilvifuscus</name>
    <dbReference type="NCBI Taxonomy" id="1550617"/>
    <lineage>
        <taxon>Bacteria</taxon>
        <taxon>Bacillati</taxon>
        <taxon>Actinomycetota</taxon>
        <taxon>Actinomycetes</taxon>
        <taxon>Kitasatosporales</taxon>
        <taxon>Streptomycetaceae</taxon>
        <taxon>Streptomyces</taxon>
    </lineage>
</organism>
<dbReference type="Gene3D" id="3.40.50.1460">
    <property type="match status" value="1"/>
</dbReference>
<accession>A0ABT5FXK0</accession>
<evidence type="ECO:0000256" key="2">
    <source>
        <dbReference type="SAM" id="Phobius"/>
    </source>
</evidence>
<dbReference type="Pfam" id="PF13531">
    <property type="entry name" value="SBP_bac_11"/>
    <property type="match status" value="1"/>
</dbReference>
<dbReference type="EMBL" id="JAQOSK010000009">
    <property type="protein sequence ID" value="MDC2957291.1"/>
    <property type="molecule type" value="Genomic_DNA"/>
</dbReference>
<dbReference type="SUPFAM" id="SSF53300">
    <property type="entry name" value="vWA-like"/>
    <property type="match status" value="1"/>
</dbReference>
<reference evidence="3 4" key="1">
    <citation type="journal article" date="2015" name="Int. J. Syst. Evol. Microbiol.">
        <title>Streptomyces gilvifuscus sp. nov., an actinomycete that produces antibacterial compounds isolated from soil.</title>
        <authorList>
            <person name="Nguyen T.M."/>
            <person name="Kim J."/>
        </authorList>
    </citation>
    <scope>NUCLEOTIDE SEQUENCE [LARGE SCALE GENOMIC DNA]</scope>
    <source>
        <strain evidence="3 4">T113</strain>
    </source>
</reference>
<feature type="region of interest" description="Disordered" evidence="1">
    <location>
        <begin position="417"/>
        <end position="439"/>
    </location>
</feature>
<evidence type="ECO:0000256" key="1">
    <source>
        <dbReference type="SAM" id="MobiDB-lite"/>
    </source>
</evidence>
<dbReference type="InterPro" id="IPR036465">
    <property type="entry name" value="vWFA_dom_sf"/>
</dbReference>
<feature type="transmembrane region" description="Helical" evidence="2">
    <location>
        <begin position="329"/>
        <end position="351"/>
    </location>
</feature>
<comment type="caution">
    <text evidence="3">The sequence shown here is derived from an EMBL/GenBank/DDBJ whole genome shotgun (WGS) entry which is preliminary data.</text>
</comment>
<keyword evidence="2" id="KW-1133">Transmembrane helix</keyword>
<feature type="region of interest" description="Disordered" evidence="1">
    <location>
        <begin position="246"/>
        <end position="296"/>
    </location>
</feature>
<name>A0ABT5FXK0_9ACTN</name>
<dbReference type="Proteomes" id="UP001221328">
    <property type="component" value="Unassembled WGS sequence"/>
</dbReference>
<proteinExistence type="predicted"/>
<dbReference type="Gene3D" id="3.40.50.410">
    <property type="entry name" value="von Willebrand factor, type A domain"/>
    <property type="match status" value="1"/>
</dbReference>
<keyword evidence="2" id="KW-0472">Membrane</keyword>
<evidence type="ECO:0000313" key="3">
    <source>
        <dbReference type="EMBL" id="MDC2957291.1"/>
    </source>
</evidence>
<feature type="compositionally biased region" description="Low complexity" evidence="1">
    <location>
        <begin position="261"/>
        <end position="281"/>
    </location>
</feature>
<feature type="compositionally biased region" description="Pro residues" evidence="1">
    <location>
        <begin position="251"/>
        <end position="260"/>
    </location>
</feature>
<keyword evidence="4" id="KW-1185">Reference proteome</keyword>